<dbReference type="Pfam" id="PF00392">
    <property type="entry name" value="GntR"/>
    <property type="match status" value="1"/>
</dbReference>
<name>A0A3M8LFI5_9MICO</name>
<dbReference type="PANTHER" id="PTHR44846:SF1">
    <property type="entry name" value="MANNOSYL-D-GLYCERATE TRANSPORT_METABOLISM SYSTEM REPRESSOR MNGR-RELATED"/>
    <property type="match status" value="1"/>
</dbReference>
<evidence type="ECO:0000256" key="4">
    <source>
        <dbReference type="SAM" id="MobiDB-lite"/>
    </source>
</evidence>
<dbReference type="EMBL" id="RDSR01000005">
    <property type="protein sequence ID" value="RNE64236.1"/>
    <property type="molecule type" value="Genomic_DNA"/>
</dbReference>
<evidence type="ECO:0000313" key="7">
    <source>
        <dbReference type="Proteomes" id="UP000279859"/>
    </source>
</evidence>
<feature type="region of interest" description="Disordered" evidence="4">
    <location>
        <begin position="254"/>
        <end position="275"/>
    </location>
</feature>
<accession>A0A3M8LFI5</accession>
<dbReference type="InterPro" id="IPR050679">
    <property type="entry name" value="Bact_HTH_transcr_reg"/>
</dbReference>
<sequence length="300" mass="31278">MADGALDGSSRTPLHAQLAAILRGRIADTSLPPGSALPTEAELQEQFGISRSVVRQALLALTAEGLITRGRGRGSVVAPRGEHHRLVQRTAGLSAQIATEGEVSTTEIVDLGPERNSRAEAQLGVSRVLALRRIRSVAGEPIALIHTWLPLPLAAALTADELTDASLHAVMREKLGVVVTSGRRQVRAVAAMPVVARALGTAEGAPVLLLEGTSVDADGRPVEVFSTWHRADRVIFDIDVVDDGAAGSLPVAASGETYPSGPDATPSHASCSEGHNDLAARARALAAELSALSAELERRQ</sequence>
<reference evidence="6 7" key="1">
    <citation type="submission" date="2018-11" db="EMBL/GenBank/DDBJ databases">
        <title>Cryobacterium sp. nov., isolated from rhizosphere soil of lettuce.</title>
        <authorList>
            <person name="Wang Y."/>
        </authorList>
    </citation>
    <scope>NUCLEOTIDE SEQUENCE [LARGE SCALE GENOMIC DNA]</scope>
    <source>
        <strain evidence="6 7">NEAU-85</strain>
    </source>
</reference>
<dbReference type="PRINTS" id="PR00035">
    <property type="entry name" value="HTHGNTR"/>
</dbReference>
<protein>
    <submittedName>
        <fullName evidence="6">GntR family transcriptional regulator</fullName>
    </submittedName>
</protein>
<dbReference type="SUPFAM" id="SSF64288">
    <property type="entry name" value="Chorismate lyase-like"/>
    <property type="match status" value="1"/>
</dbReference>
<dbReference type="AlphaFoldDB" id="A0A3M8LFI5"/>
<dbReference type="PANTHER" id="PTHR44846">
    <property type="entry name" value="MANNOSYL-D-GLYCERATE TRANSPORT/METABOLISM SYSTEM REPRESSOR MNGR-RELATED"/>
    <property type="match status" value="1"/>
</dbReference>
<evidence type="ECO:0000313" key="6">
    <source>
        <dbReference type="EMBL" id="RNE64236.1"/>
    </source>
</evidence>
<evidence type="ECO:0000259" key="5">
    <source>
        <dbReference type="PROSITE" id="PS50949"/>
    </source>
</evidence>
<dbReference type="Gene3D" id="1.10.10.10">
    <property type="entry name" value="Winged helix-like DNA-binding domain superfamily/Winged helix DNA-binding domain"/>
    <property type="match status" value="1"/>
</dbReference>
<dbReference type="InterPro" id="IPR036388">
    <property type="entry name" value="WH-like_DNA-bd_sf"/>
</dbReference>
<dbReference type="OrthoDB" id="3194402at2"/>
<dbReference type="GO" id="GO:0045892">
    <property type="term" value="P:negative regulation of DNA-templated transcription"/>
    <property type="evidence" value="ECO:0007669"/>
    <property type="project" value="TreeGrafter"/>
</dbReference>
<dbReference type="SMART" id="SM00345">
    <property type="entry name" value="HTH_GNTR"/>
    <property type="match status" value="1"/>
</dbReference>
<dbReference type="GO" id="GO:0003700">
    <property type="term" value="F:DNA-binding transcription factor activity"/>
    <property type="evidence" value="ECO:0007669"/>
    <property type="project" value="InterPro"/>
</dbReference>
<comment type="caution">
    <text evidence="6">The sequence shown here is derived from an EMBL/GenBank/DDBJ whole genome shotgun (WGS) entry which is preliminary data.</text>
</comment>
<dbReference type="InterPro" id="IPR028978">
    <property type="entry name" value="Chorismate_lyase_/UTRA_dom_sf"/>
</dbReference>
<dbReference type="InterPro" id="IPR011663">
    <property type="entry name" value="UTRA"/>
</dbReference>
<organism evidence="6 7">
    <name type="scientific">Cryobacterium tepidiphilum</name>
    <dbReference type="NCBI Taxonomy" id="2486026"/>
    <lineage>
        <taxon>Bacteria</taxon>
        <taxon>Bacillati</taxon>
        <taxon>Actinomycetota</taxon>
        <taxon>Actinomycetes</taxon>
        <taxon>Micrococcales</taxon>
        <taxon>Microbacteriaceae</taxon>
        <taxon>Cryobacterium</taxon>
    </lineage>
</organism>
<proteinExistence type="predicted"/>
<dbReference type="CDD" id="cd07377">
    <property type="entry name" value="WHTH_GntR"/>
    <property type="match status" value="1"/>
</dbReference>
<evidence type="ECO:0000256" key="3">
    <source>
        <dbReference type="ARBA" id="ARBA00023163"/>
    </source>
</evidence>
<dbReference type="SUPFAM" id="SSF46785">
    <property type="entry name" value="Winged helix' DNA-binding domain"/>
    <property type="match status" value="1"/>
</dbReference>
<dbReference type="GO" id="GO:0003677">
    <property type="term" value="F:DNA binding"/>
    <property type="evidence" value="ECO:0007669"/>
    <property type="project" value="UniProtKB-KW"/>
</dbReference>
<keyword evidence="1" id="KW-0805">Transcription regulation</keyword>
<evidence type="ECO:0000256" key="1">
    <source>
        <dbReference type="ARBA" id="ARBA00023015"/>
    </source>
</evidence>
<dbReference type="Pfam" id="PF07702">
    <property type="entry name" value="UTRA"/>
    <property type="match status" value="1"/>
</dbReference>
<dbReference type="SMART" id="SM00866">
    <property type="entry name" value="UTRA"/>
    <property type="match status" value="1"/>
</dbReference>
<dbReference type="Proteomes" id="UP000279859">
    <property type="component" value="Unassembled WGS sequence"/>
</dbReference>
<keyword evidence="2" id="KW-0238">DNA-binding</keyword>
<evidence type="ECO:0000256" key="2">
    <source>
        <dbReference type="ARBA" id="ARBA00023125"/>
    </source>
</evidence>
<dbReference type="Gene3D" id="3.40.1410.10">
    <property type="entry name" value="Chorismate lyase-like"/>
    <property type="match status" value="1"/>
</dbReference>
<keyword evidence="7" id="KW-1185">Reference proteome</keyword>
<dbReference type="InterPro" id="IPR000524">
    <property type="entry name" value="Tscrpt_reg_HTH_GntR"/>
</dbReference>
<gene>
    <name evidence="6" type="ORF">EEJ31_04860</name>
</gene>
<feature type="domain" description="HTH gntR-type" evidence="5">
    <location>
        <begin position="12"/>
        <end position="80"/>
    </location>
</feature>
<keyword evidence="3" id="KW-0804">Transcription</keyword>
<dbReference type="PROSITE" id="PS50949">
    <property type="entry name" value="HTH_GNTR"/>
    <property type="match status" value="1"/>
</dbReference>
<dbReference type="InterPro" id="IPR036390">
    <property type="entry name" value="WH_DNA-bd_sf"/>
</dbReference>